<dbReference type="GO" id="GO:0004674">
    <property type="term" value="F:protein serine/threonine kinase activity"/>
    <property type="evidence" value="ECO:0007669"/>
    <property type="project" value="UniProtKB-KW"/>
</dbReference>
<dbReference type="PANTHER" id="PTHR43289">
    <property type="entry name" value="MITOGEN-ACTIVATED PROTEIN KINASE KINASE KINASE 20-RELATED"/>
    <property type="match status" value="1"/>
</dbReference>
<dbReference type="FunFam" id="3.30.200.20:FF:000035">
    <property type="entry name" value="Serine/threonine protein kinase Stk1"/>
    <property type="match status" value="1"/>
</dbReference>
<dbReference type="NCBIfam" id="NF033483">
    <property type="entry name" value="PknB_PASTA_kin"/>
    <property type="match status" value="1"/>
</dbReference>
<dbReference type="PROSITE" id="PS00108">
    <property type="entry name" value="PROTEIN_KINASE_ST"/>
    <property type="match status" value="1"/>
</dbReference>
<evidence type="ECO:0000313" key="14">
    <source>
        <dbReference type="EMBL" id="KRL04701.1"/>
    </source>
</evidence>
<dbReference type="InterPro" id="IPR017441">
    <property type="entry name" value="Protein_kinase_ATP_BS"/>
</dbReference>
<dbReference type="Pfam" id="PF03793">
    <property type="entry name" value="PASTA"/>
    <property type="match status" value="3"/>
</dbReference>
<evidence type="ECO:0000256" key="9">
    <source>
        <dbReference type="PROSITE-ProRule" id="PRU10141"/>
    </source>
</evidence>
<reference evidence="14 15" key="1">
    <citation type="journal article" date="2015" name="Genome Announc.">
        <title>Expanding the biotechnology potential of lactobacilli through comparative genomics of 213 strains and associated genera.</title>
        <authorList>
            <person name="Sun Z."/>
            <person name="Harris H.M."/>
            <person name="McCann A."/>
            <person name="Guo C."/>
            <person name="Argimon S."/>
            <person name="Zhang W."/>
            <person name="Yang X."/>
            <person name="Jeffery I.B."/>
            <person name="Cooney J.C."/>
            <person name="Kagawa T.F."/>
            <person name="Liu W."/>
            <person name="Song Y."/>
            <person name="Salvetti E."/>
            <person name="Wrobel A."/>
            <person name="Rasinkangas P."/>
            <person name="Parkhill J."/>
            <person name="Rea M.C."/>
            <person name="O'Sullivan O."/>
            <person name="Ritari J."/>
            <person name="Douillard F.P."/>
            <person name="Paul Ross R."/>
            <person name="Yang R."/>
            <person name="Briner A.E."/>
            <person name="Felis G.E."/>
            <person name="de Vos W.M."/>
            <person name="Barrangou R."/>
            <person name="Klaenhammer T.R."/>
            <person name="Caufield P.W."/>
            <person name="Cui Y."/>
            <person name="Zhang H."/>
            <person name="O'Toole P.W."/>
        </authorList>
    </citation>
    <scope>NUCLEOTIDE SEQUENCE [LARGE SCALE GENOMIC DNA]</scope>
    <source>
        <strain evidence="14 15">DSM 19972</strain>
    </source>
</reference>
<dbReference type="InterPro" id="IPR011009">
    <property type="entry name" value="Kinase-like_dom_sf"/>
</dbReference>
<evidence type="ECO:0000256" key="2">
    <source>
        <dbReference type="ARBA" id="ARBA00022527"/>
    </source>
</evidence>
<protein>
    <recommendedName>
        <fullName evidence="1">non-specific serine/threonine protein kinase</fullName>
        <ecNumber evidence="1">2.7.11.1</ecNumber>
    </recommendedName>
</protein>
<comment type="catalytic activity">
    <reaction evidence="8">
        <text>L-seryl-[protein] + ATP = O-phospho-L-seryl-[protein] + ADP + H(+)</text>
        <dbReference type="Rhea" id="RHEA:17989"/>
        <dbReference type="Rhea" id="RHEA-COMP:9863"/>
        <dbReference type="Rhea" id="RHEA-COMP:11604"/>
        <dbReference type="ChEBI" id="CHEBI:15378"/>
        <dbReference type="ChEBI" id="CHEBI:29999"/>
        <dbReference type="ChEBI" id="CHEBI:30616"/>
        <dbReference type="ChEBI" id="CHEBI:83421"/>
        <dbReference type="ChEBI" id="CHEBI:456216"/>
        <dbReference type="EC" id="2.7.11.1"/>
    </reaction>
</comment>
<evidence type="ECO:0000256" key="1">
    <source>
        <dbReference type="ARBA" id="ARBA00012513"/>
    </source>
</evidence>
<dbReference type="SMART" id="SM00220">
    <property type="entry name" value="S_TKc"/>
    <property type="match status" value="1"/>
</dbReference>
<dbReference type="CDD" id="cd06577">
    <property type="entry name" value="PASTA_pknB"/>
    <property type="match status" value="3"/>
</dbReference>
<dbReference type="InterPro" id="IPR008271">
    <property type="entry name" value="Ser/Thr_kinase_AS"/>
</dbReference>
<comment type="catalytic activity">
    <reaction evidence="7">
        <text>L-threonyl-[protein] + ATP = O-phospho-L-threonyl-[protein] + ADP + H(+)</text>
        <dbReference type="Rhea" id="RHEA:46608"/>
        <dbReference type="Rhea" id="RHEA-COMP:11060"/>
        <dbReference type="Rhea" id="RHEA-COMP:11605"/>
        <dbReference type="ChEBI" id="CHEBI:15378"/>
        <dbReference type="ChEBI" id="CHEBI:30013"/>
        <dbReference type="ChEBI" id="CHEBI:30616"/>
        <dbReference type="ChEBI" id="CHEBI:61977"/>
        <dbReference type="ChEBI" id="CHEBI:456216"/>
        <dbReference type="EC" id="2.7.11.1"/>
    </reaction>
</comment>
<dbReference type="PROSITE" id="PS51178">
    <property type="entry name" value="PASTA"/>
    <property type="match status" value="3"/>
</dbReference>
<evidence type="ECO:0000256" key="3">
    <source>
        <dbReference type="ARBA" id="ARBA00022679"/>
    </source>
</evidence>
<evidence type="ECO:0000256" key="4">
    <source>
        <dbReference type="ARBA" id="ARBA00022741"/>
    </source>
</evidence>
<keyword evidence="3" id="KW-0808">Transferase</keyword>
<dbReference type="Pfam" id="PF21160">
    <property type="entry name" value="PrkC-like_PASTA-like"/>
    <property type="match status" value="1"/>
</dbReference>
<dbReference type="FunFam" id="1.10.510.10:FF:000021">
    <property type="entry name" value="Serine/threonine protein kinase"/>
    <property type="match status" value="1"/>
</dbReference>
<dbReference type="Pfam" id="PF00069">
    <property type="entry name" value="Pkinase"/>
    <property type="match status" value="1"/>
</dbReference>
<dbReference type="OrthoDB" id="9788659at2"/>
<keyword evidence="6 9" id="KW-0067">ATP-binding</keyword>
<keyword evidence="11" id="KW-1133">Transmembrane helix</keyword>
<feature type="binding site" evidence="9">
    <location>
        <position position="40"/>
    </location>
    <ligand>
        <name>ATP</name>
        <dbReference type="ChEBI" id="CHEBI:30616"/>
    </ligand>
</feature>
<comment type="caution">
    <text evidence="14">The sequence shown here is derived from an EMBL/GenBank/DDBJ whole genome shotgun (WGS) entry which is preliminary data.</text>
</comment>
<gene>
    <name evidence="14" type="ORF">FD46_GL001837</name>
</gene>
<keyword evidence="5 14" id="KW-0418">Kinase</keyword>
<dbReference type="PROSITE" id="PS00107">
    <property type="entry name" value="PROTEIN_KINASE_ATP"/>
    <property type="match status" value="1"/>
</dbReference>
<evidence type="ECO:0000256" key="11">
    <source>
        <dbReference type="SAM" id="Phobius"/>
    </source>
</evidence>
<dbReference type="GO" id="GO:0005524">
    <property type="term" value="F:ATP binding"/>
    <property type="evidence" value="ECO:0007669"/>
    <property type="project" value="UniProtKB-UniRule"/>
</dbReference>
<evidence type="ECO:0000256" key="7">
    <source>
        <dbReference type="ARBA" id="ARBA00047899"/>
    </source>
</evidence>
<keyword evidence="15" id="KW-1185">Reference proteome</keyword>
<dbReference type="InterPro" id="IPR000719">
    <property type="entry name" value="Prot_kinase_dom"/>
</dbReference>
<evidence type="ECO:0000313" key="15">
    <source>
        <dbReference type="Proteomes" id="UP000051686"/>
    </source>
</evidence>
<feature type="region of interest" description="Disordered" evidence="10">
    <location>
        <begin position="552"/>
        <end position="572"/>
    </location>
</feature>
<organism evidence="14 15">
    <name type="scientific">Liquorilactobacillus oeni DSM 19972</name>
    <dbReference type="NCBI Taxonomy" id="1423777"/>
    <lineage>
        <taxon>Bacteria</taxon>
        <taxon>Bacillati</taxon>
        <taxon>Bacillota</taxon>
        <taxon>Bacilli</taxon>
        <taxon>Lactobacillales</taxon>
        <taxon>Lactobacillaceae</taxon>
        <taxon>Liquorilactobacillus</taxon>
    </lineage>
</organism>
<dbReference type="CDD" id="cd14014">
    <property type="entry name" value="STKc_PknB_like"/>
    <property type="match status" value="1"/>
</dbReference>
<keyword evidence="2" id="KW-0723">Serine/threonine-protein kinase</keyword>
<keyword evidence="4 9" id="KW-0547">Nucleotide-binding</keyword>
<feature type="transmembrane region" description="Helical" evidence="11">
    <location>
        <begin position="326"/>
        <end position="349"/>
    </location>
</feature>
<sequence>MKSGYVLSGRYKIEKSLGEGGMANVYLAFDLILKRDVAVKLMRLDLRDDPAAIRRFKREAISLTELVHPNIVSIYDLGEENGMQYLIMEYVEGMDLKEYISKSFPFRYTRVIAIMEQILSAVAEAHAHDIIHRDLKPQNILIDKNGQAKITDFGIALATSEYSLTQTNTLLGSVHYLSPEQARGSLVTKQSDIYSLGIILFEMLTGQVPYQGETAVSIALKHFQNEMPSVRSFDKNIPQALENVVLKATAKNLKERYQTVLDMANDLQTSLSETRLNEPKWHHIEVMDDETKVLEPLSSGIEKSEEDKIKKTLQKKPKKWSRKKKWLFFGGIGFALMLFLFTTLAFALAPHNVKVPNLRGMTKAEAEGVLSDRNLKVGAVTYQNSDKYYQGQVIAAIPQEDTSVRENSKVAIVLSKGPEKFNFGDYSGQSYATVKKKLEAKGVTVLKQAEYSNSVAKGEILAQTLSKNKKVVWDQTTVTFTVSSGAGQTYLRDLTGYTEKSVRDYATELGLVVQVKKKASSDYENGLVINQDPAAGSPVQSGDLLQVTIAKNDGESSSSSASNASSSSQNQENDFTVGVTVPFDGASNSSTQNASNKIEVYLQDKNHSYNDVFQSMTIQRNTELSLPFTLDGSAAGKYKIVRDGKVIEEKDDVKAADNH</sequence>
<feature type="domain" description="PASTA" evidence="13">
    <location>
        <begin position="485"/>
        <end position="551"/>
    </location>
</feature>
<keyword evidence="11" id="KW-0812">Transmembrane</keyword>
<dbReference type="PATRIC" id="fig|1423777.3.peg.1891"/>
<evidence type="ECO:0000256" key="10">
    <source>
        <dbReference type="SAM" id="MobiDB-lite"/>
    </source>
</evidence>
<dbReference type="Gene3D" id="1.10.510.10">
    <property type="entry name" value="Transferase(Phosphotransferase) domain 1"/>
    <property type="match status" value="1"/>
</dbReference>
<dbReference type="AlphaFoldDB" id="A0A0R1M8M6"/>
<evidence type="ECO:0000259" key="13">
    <source>
        <dbReference type="PROSITE" id="PS51178"/>
    </source>
</evidence>
<dbReference type="RefSeq" id="WP_057896652.1">
    <property type="nucleotide sequence ID" value="NZ_AZEH01000039.1"/>
</dbReference>
<dbReference type="SMART" id="SM00740">
    <property type="entry name" value="PASTA"/>
    <property type="match status" value="3"/>
</dbReference>
<evidence type="ECO:0000256" key="6">
    <source>
        <dbReference type="ARBA" id="ARBA00022840"/>
    </source>
</evidence>
<dbReference type="Gene3D" id="3.30.10.20">
    <property type="match status" value="3"/>
</dbReference>
<dbReference type="PROSITE" id="PS50011">
    <property type="entry name" value="PROTEIN_KINASE_DOM"/>
    <property type="match status" value="1"/>
</dbReference>
<feature type="domain" description="Protein kinase" evidence="12">
    <location>
        <begin position="11"/>
        <end position="271"/>
    </location>
</feature>
<evidence type="ECO:0000256" key="5">
    <source>
        <dbReference type="ARBA" id="ARBA00022777"/>
    </source>
</evidence>
<evidence type="ECO:0000256" key="8">
    <source>
        <dbReference type="ARBA" id="ARBA00048679"/>
    </source>
</evidence>
<keyword evidence="11" id="KW-0472">Membrane</keyword>
<dbReference type="SUPFAM" id="SSF56112">
    <property type="entry name" value="Protein kinase-like (PK-like)"/>
    <property type="match status" value="1"/>
</dbReference>
<dbReference type="Proteomes" id="UP000051686">
    <property type="component" value="Unassembled WGS sequence"/>
</dbReference>
<feature type="compositionally biased region" description="Low complexity" evidence="10">
    <location>
        <begin position="556"/>
        <end position="571"/>
    </location>
</feature>
<name>A0A0R1M8M6_9LACO</name>
<feature type="domain" description="PASTA" evidence="13">
    <location>
        <begin position="349"/>
        <end position="416"/>
    </location>
</feature>
<dbReference type="STRING" id="1423777.FD46_GL001837"/>
<feature type="domain" description="PASTA" evidence="13">
    <location>
        <begin position="417"/>
        <end position="484"/>
    </location>
</feature>
<dbReference type="InterPro" id="IPR005543">
    <property type="entry name" value="PASTA_dom"/>
</dbReference>
<dbReference type="EMBL" id="AZEH01000039">
    <property type="protein sequence ID" value="KRL04701.1"/>
    <property type="molecule type" value="Genomic_DNA"/>
</dbReference>
<accession>A0A0R1M8M6</accession>
<evidence type="ECO:0000259" key="12">
    <source>
        <dbReference type="PROSITE" id="PS50011"/>
    </source>
</evidence>
<dbReference type="Gene3D" id="2.60.40.2560">
    <property type="match status" value="1"/>
</dbReference>
<dbReference type="PANTHER" id="PTHR43289:SF34">
    <property type="entry name" value="SERINE_THREONINE-PROTEIN KINASE YBDM-RELATED"/>
    <property type="match status" value="1"/>
</dbReference>
<proteinExistence type="predicted"/>
<dbReference type="EC" id="2.7.11.1" evidence="1"/>
<dbReference type="Gene3D" id="3.30.200.20">
    <property type="entry name" value="Phosphorylase Kinase, domain 1"/>
    <property type="match status" value="1"/>
</dbReference>